<dbReference type="Gene3D" id="2.40.170.20">
    <property type="entry name" value="TonB-dependent receptor, beta-barrel domain"/>
    <property type="match status" value="1"/>
</dbReference>
<dbReference type="InterPro" id="IPR000531">
    <property type="entry name" value="Beta-barrel_TonB"/>
</dbReference>
<keyword evidence="12" id="KW-0675">Receptor</keyword>
<protein>
    <submittedName>
        <fullName evidence="12">Colicin I receptor</fullName>
    </submittedName>
</protein>
<keyword evidence="4 8" id="KW-0812">Transmembrane</keyword>
<sequence length="834" mass="90420">MNLITHPVLFKTSIFGLSVLTTSITLANAREIAKQSVKDDAITLQSVVVTGSRKNIKSALEASAPVDIVSTTDLLETGESDLSKALAKLSSSATLPTSPGGGFSASIGAGIALRGLNSEQTLILINGKRRHTSAYFTRQTFAGARGSAGTDLSLIPISAVERVEILRDGAAAQFGSDAIAGVVNIILKSKDQGGGISYQAGIYSQGDGEQHKLNAWKGIKLPNDGSLTLALDVGKKDTISITNPDTRVFYGSKPNPKSKYQEHNTPYRKWNFGSPEVKDQINLSYNADLPLNDAIALYSFGTYGHRKAFGENFYEPPSTPGLLNQSEYFKDRYPDGRVPLSIVTIDDFALTIGAKAGDQKTGKVDAFATYGRNKVHTDQGNGINPSYGPDSQSGYSLGDNIFSQLNTGIDYSRNFSTSWLYSPIIFSAGALYRWEEYQQVAGNPIAYTRGPFYNPSPVSGVGVPPIYAGITNEDSRKINRDVYGAYIDAEADVIKSLNVGVALRSEKYSDFGTTTNGKLTLKYDFNPEFSLRGSASTGYRAPSLTQLGYSTYSVQTVDINGVWQDVQQRTLIAGSEAAKLLGGGELKPEKSTNYSLGLVWKPAKQTSLTLDAYQIDIHDRILLSDNITGSIVSNTFQGTEYSKINNVAFFNNLLDTRTRGAEFSLKHDLDLQQYGILKLNLAIAGNDNEITKVRNAVTSKGQVISSSLIAGRNTRSLIESAAPTSKVTTGLLWNLGDWSVNTAVRRYGKWKILNNTDPSLDQTFGEQWVADLDIGYKADRFVKGLKFNIGAVNLFNSFPDQTVSAAPYGVVKYTLNSPEGTYGTYLYARASHDF</sequence>
<dbReference type="InParanoid" id="A0A2U3N373"/>
<dbReference type="Gene3D" id="2.170.130.10">
    <property type="entry name" value="TonB-dependent receptor, plug domain"/>
    <property type="match status" value="1"/>
</dbReference>
<evidence type="ECO:0000313" key="13">
    <source>
        <dbReference type="Proteomes" id="UP000245974"/>
    </source>
</evidence>
<dbReference type="PANTHER" id="PTHR47234">
    <property type="match status" value="1"/>
</dbReference>
<reference evidence="13" key="1">
    <citation type="submission" date="2018-03" db="EMBL/GenBank/DDBJ databases">
        <authorList>
            <person name="Blom J."/>
        </authorList>
    </citation>
    <scope>NUCLEOTIDE SEQUENCE [LARGE SCALE GENOMIC DNA]</scope>
    <source>
        <strain evidence="13">KPC-SM-21</strain>
    </source>
</reference>
<dbReference type="SUPFAM" id="SSF56935">
    <property type="entry name" value="Porins"/>
    <property type="match status" value="1"/>
</dbReference>
<evidence type="ECO:0000259" key="10">
    <source>
        <dbReference type="Pfam" id="PF00593"/>
    </source>
</evidence>
<dbReference type="RefSeq" id="WP_121975513.1">
    <property type="nucleotide sequence ID" value="NZ_OOGT01000218.1"/>
</dbReference>
<name>A0A2U3N373_9GAMM</name>
<dbReference type="CDD" id="cd01347">
    <property type="entry name" value="ligand_gated_channel"/>
    <property type="match status" value="1"/>
</dbReference>
<feature type="domain" description="TonB-dependent receptor plug" evidence="11">
    <location>
        <begin position="60"/>
        <end position="182"/>
    </location>
</feature>
<evidence type="ECO:0000256" key="7">
    <source>
        <dbReference type="ARBA" id="ARBA00023237"/>
    </source>
</evidence>
<dbReference type="InterPro" id="IPR037066">
    <property type="entry name" value="Plug_dom_sf"/>
</dbReference>
<comment type="subcellular location">
    <subcellularLocation>
        <location evidence="1 8">Cell outer membrane</location>
        <topology evidence="1 8">Multi-pass membrane protein</topology>
    </subcellularLocation>
</comment>
<evidence type="ECO:0000313" key="12">
    <source>
        <dbReference type="EMBL" id="SPL72112.1"/>
    </source>
</evidence>
<dbReference type="Pfam" id="PF07715">
    <property type="entry name" value="Plug"/>
    <property type="match status" value="1"/>
</dbReference>
<evidence type="ECO:0000256" key="8">
    <source>
        <dbReference type="PROSITE-ProRule" id="PRU01360"/>
    </source>
</evidence>
<dbReference type="OrthoDB" id="9805434at2"/>
<evidence type="ECO:0000256" key="3">
    <source>
        <dbReference type="ARBA" id="ARBA00022452"/>
    </source>
</evidence>
<evidence type="ECO:0000256" key="2">
    <source>
        <dbReference type="ARBA" id="ARBA00022448"/>
    </source>
</evidence>
<dbReference type="AlphaFoldDB" id="A0A2U3N373"/>
<dbReference type="InterPro" id="IPR012910">
    <property type="entry name" value="Plug_dom"/>
</dbReference>
<dbReference type="Pfam" id="PF00593">
    <property type="entry name" value="TonB_dep_Rec_b-barrel"/>
    <property type="match status" value="1"/>
</dbReference>
<keyword evidence="3 8" id="KW-1134">Transmembrane beta strand</keyword>
<keyword evidence="2 8" id="KW-0813">Transport</keyword>
<keyword evidence="13" id="KW-1185">Reference proteome</keyword>
<keyword evidence="5 9" id="KW-0798">TonB box</keyword>
<proteinExistence type="inferred from homology"/>
<dbReference type="InterPro" id="IPR036942">
    <property type="entry name" value="Beta-barrel_TonB_sf"/>
</dbReference>
<evidence type="ECO:0000256" key="4">
    <source>
        <dbReference type="ARBA" id="ARBA00022692"/>
    </source>
</evidence>
<feature type="domain" description="TonB-dependent receptor-like beta-barrel" evidence="10">
    <location>
        <begin position="299"/>
        <end position="794"/>
    </location>
</feature>
<evidence type="ECO:0000256" key="1">
    <source>
        <dbReference type="ARBA" id="ARBA00004571"/>
    </source>
</evidence>
<accession>A0A2U3N373</accession>
<dbReference type="PANTHER" id="PTHR47234:SF3">
    <property type="entry name" value="SECRETIN_TONB SHORT N-TERMINAL DOMAIN-CONTAINING PROTEIN"/>
    <property type="match status" value="1"/>
</dbReference>
<evidence type="ECO:0000259" key="11">
    <source>
        <dbReference type="Pfam" id="PF07715"/>
    </source>
</evidence>
<dbReference type="EMBL" id="OOGT01000218">
    <property type="protein sequence ID" value="SPL72112.1"/>
    <property type="molecule type" value="Genomic_DNA"/>
</dbReference>
<evidence type="ECO:0000256" key="5">
    <source>
        <dbReference type="ARBA" id="ARBA00023077"/>
    </source>
</evidence>
<organism evidence="12 13">
    <name type="scientific">Acinetobacter stercoris</name>
    <dbReference type="NCBI Taxonomy" id="2126983"/>
    <lineage>
        <taxon>Bacteria</taxon>
        <taxon>Pseudomonadati</taxon>
        <taxon>Pseudomonadota</taxon>
        <taxon>Gammaproteobacteria</taxon>
        <taxon>Moraxellales</taxon>
        <taxon>Moraxellaceae</taxon>
        <taxon>Acinetobacter</taxon>
    </lineage>
</organism>
<keyword evidence="7 8" id="KW-0998">Cell outer membrane</keyword>
<evidence type="ECO:0000256" key="6">
    <source>
        <dbReference type="ARBA" id="ARBA00023136"/>
    </source>
</evidence>
<dbReference type="PROSITE" id="PS52016">
    <property type="entry name" value="TONB_DEPENDENT_REC_3"/>
    <property type="match status" value="1"/>
</dbReference>
<comment type="similarity">
    <text evidence="8 9">Belongs to the TonB-dependent receptor family.</text>
</comment>
<dbReference type="Proteomes" id="UP000245974">
    <property type="component" value="Unassembled WGS sequence"/>
</dbReference>
<dbReference type="InterPro" id="IPR039426">
    <property type="entry name" value="TonB-dep_rcpt-like"/>
</dbReference>
<gene>
    <name evidence="12" type="primary">cirA_4</name>
    <name evidence="12" type="ORF">KPC_3290</name>
</gene>
<keyword evidence="6 8" id="KW-0472">Membrane</keyword>
<evidence type="ECO:0000256" key="9">
    <source>
        <dbReference type="RuleBase" id="RU003357"/>
    </source>
</evidence>
<dbReference type="GO" id="GO:0009279">
    <property type="term" value="C:cell outer membrane"/>
    <property type="evidence" value="ECO:0007669"/>
    <property type="project" value="UniProtKB-SubCell"/>
</dbReference>